<dbReference type="InterPro" id="IPR043917">
    <property type="entry name" value="DUF5753"/>
</dbReference>
<accession>A0ABW6GN70</accession>
<dbReference type="RefSeq" id="WP_380324583.1">
    <property type="nucleotide sequence ID" value="NZ_JBHYPW010000025.1"/>
</dbReference>
<organism evidence="2 3">
    <name type="scientific">Kitasatospora phosalacinea</name>
    <dbReference type="NCBI Taxonomy" id="2065"/>
    <lineage>
        <taxon>Bacteria</taxon>
        <taxon>Bacillati</taxon>
        <taxon>Actinomycetota</taxon>
        <taxon>Actinomycetes</taxon>
        <taxon>Kitasatosporales</taxon>
        <taxon>Streptomycetaceae</taxon>
        <taxon>Kitasatospora</taxon>
    </lineage>
</organism>
<evidence type="ECO:0000259" key="1">
    <source>
        <dbReference type="PROSITE" id="PS50943"/>
    </source>
</evidence>
<reference evidence="2 3" key="1">
    <citation type="submission" date="2024-09" db="EMBL/GenBank/DDBJ databases">
        <title>The Natural Products Discovery Center: Release of the First 8490 Sequenced Strains for Exploring Actinobacteria Biosynthetic Diversity.</title>
        <authorList>
            <person name="Kalkreuter E."/>
            <person name="Kautsar S.A."/>
            <person name="Yang D."/>
            <person name="Bader C.D."/>
            <person name="Teijaro C.N."/>
            <person name="Fluegel L."/>
            <person name="Davis C.M."/>
            <person name="Simpson J.R."/>
            <person name="Lauterbach L."/>
            <person name="Steele A.D."/>
            <person name="Gui C."/>
            <person name="Meng S."/>
            <person name="Li G."/>
            <person name="Viehrig K."/>
            <person name="Ye F."/>
            <person name="Su P."/>
            <person name="Kiefer A.F."/>
            <person name="Nichols A."/>
            <person name="Cepeda A.J."/>
            <person name="Yan W."/>
            <person name="Fan B."/>
            <person name="Jiang Y."/>
            <person name="Adhikari A."/>
            <person name="Zheng C.-J."/>
            <person name="Schuster L."/>
            <person name="Cowan T.M."/>
            <person name="Smanski M.J."/>
            <person name="Chevrette M.G."/>
            <person name="De Carvalho L.P.S."/>
            <person name="Shen B."/>
        </authorList>
    </citation>
    <scope>NUCLEOTIDE SEQUENCE [LARGE SCALE GENOMIC DNA]</scope>
    <source>
        <strain evidence="2 3">NPDC058753</strain>
    </source>
</reference>
<dbReference type="Pfam" id="PF13560">
    <property type="entry name" value="HTH_31"/>
    <property type="match status" value="1"/>
</dbReference>
<dbReference type="CDD" id="cd00093">
    <property type="entry name" value="HTH_XRE"/>
    <property type="match status" value="1"/>
</dbReference>
<evidence type="ECO:0000313" key="2">
    <source>
        <dbReference type="EMBL" id="MFE1354203.1"/>
    </source>
</evidence>
<dbReference type="Pfam" id="PF19054">
    <property type="entry name" value="DUF5753"/>
    <property type="match status" value="1"/>
</dbReference>
<feature type="domain" description="HTH cro/C1-type" evidence="1">
    <location>
        <begin position="18"/>
        <end position="71"/>
    </location>
</feature>
<dbReference type="InterPro" id="IPR001387">
    <property type="entry name" value="Cro/C1-type_HTH"/>
</dbReference>
<dbReference type="PROSITE" id="PS50943">
    <property type="entry name" value="HTH_CROC1"/>
    <property type="match status" value="1"/>
</dbReference>
<proteinExistence type="predicted"/>
<comment type="caution">
    <text evidence="2">The sequence shown here is derived from an EMBL/GenBank/DDBJ whole genome shotgun (WGS) entry which is preliminary data.</text>
</comment>
<sequence length="272" mass="30512">MGGTDATHSPALRFGAELRRSRRARGWSQTDLGARMGYSGGLLSYVERGKKPVSRNLAVRADEVFETGGLFHELWRRVAHSSFLEGFDEFAEAEARCVRLRAFEMDVVLGIFMTPEYLAALEQGNVRRGRITQEQADGRVARNVERQRILHRTPAASVHAVLDESCLRRPIGGRAVMDAQLAHLEELSDLPNVTLQIAPFELAEARPFACPMMLLNMPNHVVLGYSECQARGYVERGRDTLAAWESDYDRLQVESMSTAATLARIRVLRKEL</sequence>
<name>A0ABW6GN70_9ACTN</name>
<dbReference type="Proteomes" id="UP001599542">
    <property type="component" value="Unassembled WGS sequence"/>
</dbReference>
<dbReference type="InterPro" id="IPR010982">
    <property type="entry name" value="Lambda_DNA-bd_dom_sf"/>
</dbReference>
<dbReference type="SMART" id="SM00530">
    <property type="entry name" value="HTH_XRE"/>
    <property type="match status" value="1"/>
</dbReference>
<dbReference type="SUPFAM" id="SSF47413">
    <property type="entry name" value="lambda repressor-like DNA-binding domains"/>
    <property type="match status" value="1"/>
</dbReference>
<protein>
    <submittedName>
        <fullName evidence="2">Scr1 family TA system antitoxin-like transcriptional regulator</fullName>
    </submittedName>
</protein>
<dbReference type="EMBL" id="JBHYPX010000039">
    <property type="protein sequence ID" value="MFE1354203.1"/>
    <property type="molecule type" value="Genomic_DNA"/>
</dbReference>
<keyword evidence="3" id="KW-1185">Reference proteome</keyword>
<dbReference type="Gene3D" id="1.10.260.40">
    <property type="entry name" value="lambda repressor-like DNA-binding domains"/>
    <property type="match status" value="1"/>
</dbReference>
<evidence type="ECO:0000313" key="3">
    <source>
        <dbReference type="Proteomes" id="UP001599542"/>
    </source>
</evidence>
<gene>
    <name evidence="2" type="ORF">ACFW6T_19660</name>
</gene>